<feature type="repeat" description="ANK" evidence="11">
    <location>
        <begin position="159"/>
        <end position="191"/>
    </location>
</feature>
<dbReference type="PANTHER" id="PTHR24173">
    <property type="entry name" value="ANKYRIN REPEAT CONTAINING"/>
    <property type="match status" value="1"/>
</dbReference>
<dbReference type="Pfam" id="PF00023">
    <property type="entry name" value="Ank"/>
    <property type="match status" value="1"/>
</dbReference>
<evidence type="ECO:0000256" key="6">
    <source>
        <dbReference type="ARBA" id="ARBA00022737"/>
    </source>
</evidence>
<comment type="catalytic activity">
    <reaction evidence="1">
        <text>S-ubiquitinyl-[E2 ubiquitin-conjugating enzyme]-L-cysteine + [acceptor protein]-L-lysine = [E2 ubiquitin-conjugating enzyme]-L-cysteine + N(6)-ubiquitinyl-[acceptor protein]-L-lysine.</text>
        <dbReference type="EC" id="2.3.2.27"/>
    </reaction>
</comment>
<dbReference type="GeneID" id="100840508"/>
<dbReference type="Gramene" id="KQK11787">
    <property type="protein sequence ID" value="KQK11787"/>
    <property type="gene ID" value="BRADI_2g62400v3"/>
</dbReference>
<organism evidence="15">
    <name type="scientific">Brachypodium distachyon</name>
    <name type="common">Purple false brome</name>
    <name type="synonym">Trachynia distachya</name>
    <dbReference type="NCBI Taxonomy" id="15368"/>
    <lineage>
        <taxon>Eukaryota</taxon>
        <taxon>Viridiplantae</taxon>
        <taxon>Streptophyta</taxon>
        <taxon>Embryophyta</taxon>
        <taxon>Tracheophyta</taxon>
        <taxon>Spermatophyta</taxon>
        <taxon>Magnoliopsida</taxon>
        <taxon>Liliopsida</taxon>
        <taxon>Poales</taxon>
        <taxon>Poaceae</taxon>
        <taxon>BOP clade</taxon>
        <taxon>Pooideae</taxon>
        <taxon>Stipodae</taxon>
        <taxon>Brachypodieae</taxon>
        <taxon>Brachypodium</taxon>
    </lineage>
</organism>
<sequence>MGHGLSCGRDGEEHEFFRAAQSGDADAMDGLLAGDPSLARRATIYDRLTPLHVAAANGHLEAVSLLLDRGRAAPDALSRTKQTPLMLAAMHGKLDCVLRLLHAGANILMFDSVHARSCLHHAAYYGHGDCLAAILAAARTAPVAASWGFARFVNVRDEHGATPLHLAARHGRAGCVHALLDAGAIVSAPTGSYGFPGSTALHLAARGGSLECVRELLAWGADRVQRDSAGRIAYAVAVKRRHGGCAAALDPGAAEPMVWPSPLKLVAELDAGARALLQAALADANKKILTRLKASGNTSAGREEEEEEEEEDEELCSICFEQACSMEVEDCGHRMCAACTLALCCHSKPNPATFTANPPACPFCRTSISRLVVAESKAKAKAVAITGDELEEKAAAMVGSPRLSRRRSSSFKGLSSAVVGSLSCKIGRGSGRLAGDSNGGGGGFLDKPEHDP</sequence>
<dbReference type="Gene3D" id="3.30.40.10">
    <property type="entry name" value="Zinc/RING finger domain, C3HC4 (zinc finger)"/>
    <property type="match status" value="1"/>
</dbReference>
<reference evidence="16" key="3">
    <citation type="submission" date="2018-08" db="UniProtKB">
        <authorList>
            <consortium name="EnsemblPlants"/>
        </authorList>
    </citation>
    <scope>IDENTIFICATION</scope>
    <source>
        <strain evidence="16">cv. Bd21</strain>
    </source>
</reference>
<feature type="region of interest" description="Disordered" evidence="13">
    <location>
        <begin position="427"/>
        <end position="452"/>
    </location>
</feature>
<dbReference type="EMBL" id="CM000881">
    <property type="protein sequence ID" value="KQK11787.1"/>
    <property type="molecule type" value="Genomic_DNA"/>
</dbReference>
<evidence type="ECO:0000256" key="11">
    <source>
        <dbReference type="PROSITE-ProRule" id="PRU00023"/>
    </source>
</evidence>
<dbReference type="OMA" id="MEICCIC"/>
<keyword evidence="6" id="KW-0677">Repeat</keyword>
<dbReference type="eggNOG" id="KOG4177">
    <property type="taxonomic scope" value="Eukaryota"/>
</dbReference>
<dbReference type="AlphaFoldDB" id="I1HVR7"/>
<keyword evidence="4" id="KW-0808">Transferase</keyword>
<evidence type="ECO:0000256" key="12">
    <source>
        <dbReference type="PROSITE-ProRule" id="PRU00175"/>
    </source>
</evidence>
<protein>
    <recommendedName>
        <fullName evidence="3">RING-type E3 ubiquitin transferase</fullName>
        <ecNumber evidence="3">2.3.2.27</ecNumber>
    </recommendedName>
</protein>
<evidence type="ECO:0000256" key="5">
    <source>
        <dbReference type="ARBA" id="ARBA00022723"/>
    </source>
</evidence>
<dbReference type="SUPFAM" id="SSF48403">
    <property type="entry name" value="Ankyrin repeat"/>
    <property type="match status" value="1"/>
</dbReference>
<evidence type="ECO:0000313" key="16">
    <source>
        <dbReference type="EnsemblPlants" id="KQK11787"/>
    </source>
</evidence>
<feature type="repeat" description="ANK" evidence="11">
    <location>
        <begin position="46"/>
        <end position="70"/>
    </location>
</feature>
<name>I1HVR7_BRADI</name>
<dbReference type="EC" id="2.3.2.27" evidence="3"/>
<keyword evidence="17" id="KW-1185">Reference proteome</keyword>
<dbReference type="InterPro" id="IPR013083">
    <property type="entry name" value="Znf_RING/FYVE/PHD"/>
</dbReference>
<dbReference type="KEGG" id="bdi:100840508"/>
<keyword evidence="8" id="KW-0833">Ubl conjugation pathway</keyword>
<keyword evidence="10 11" id="KW-0040">ANK repeat</keyword>
<dbReference type="OrthoDB" id="194358at2759"/>
<evidence type="ECO:0000313" key="15">
    <source>
        <dbReference type="EMBL" id="KQK11787.1"/>
    </source>
</evidence>
<dbReference type="STRING" id="15368.I1HVR7"/>
<evidence type="ECO:0000259" key="14">
    <source>
        <dbReference type="PROSITE" id="PS50089"/>
    </source>
</evidence>
<dbReference type="Gene3D" id="1.25.40.20">
    <property type="entry name" value="Ankyrin repeat-containing domain"/>
    <property type="match status" value="3"/>
</dbReference>
<accession>I1HVR7</accession>
<dbReference type="SUPFAM" id="SSF57850">
    <property type="entry name" value="RING/U-box"/>
    <property type="match status" value="1"/>
</dbReference>
<dbReference type="HOGENOM" id="CLU_049095_1_0_1"/>
<gene>
    <name evidence="16" type="primary">LOC100840508</name>
    <name evidence="15" type="ORF">BRADI_2g62400v3</name>
</gene>
<evidence type="ECO:0000256" key="3">
    <source>
        <dbReference type="ARBA" id="ARBA00012483"/>
    </source>
</evidence>
<dbReference type="InterPro" id="IPR002110">
    <property type="entry name" value="Ankyrin_rpt"/>
</dbReference>
<evidence type="ECO:0000256" key="4">
    <source>
        <dbReference type="ARBA" id="ARBA00022679"/>
    </source>
</evidence>
<dbReference type="SMART" id="SM00248">
    <property type="entry name" value="ANK"/>
    <property type="match status" value="5"/>
</dbReference>
<dbReference type="InterPro" id="IPR036770">
    <property type="entry name" value="Ankyrin_rpt-contain_sf"/>
</dbReference>
<evidence type="ECO:0000256" key="1">
    <source>
        <dbReference type="ARBA" id="ARBA00000900"/>
    </source>
</evidence>
<keyword evidence="7 12" id="KW-0863">Zinc-finger</keyword>
<dbReference type="EnsemblPlants" id="KQK11787">
    <property type="protein sequence ID" value="KQK11787"/>
    <property type="gene ID" value="BRADI_2g62400v3"/>
</dbReference>
<evidence type="ECO:0000256" key="10">
    <source>
        <dbReference type="ARBA" id="ARBA00023043"/>
    </source>
</evidence>
<dbReference type="GO" id="GO:0061630">
    <property type="term" value="F:ubiquitin protein ligase activity"/>
    <property type="evidence" value="ECO:0007669"/>
    <property type="project" value="UniProtKB-EC"/>
</dbReference>
<dbReference type="Proteomes" id="UP000008810">
    <property type="component" value="Chromosome 2"/>
</dbReference>
<feature type="repeat" description="ANK" evidence="11">
    <location>
        <begin position="80"/>
        <end position="112"/>
    </location>
</feature>
<feature type="compositionally biased region" description="Gly residues" evidence="13">
    <location>
        <begin position="428"/>
        <end position="444"/>
    </location>
</feature>
<dbReference type="InterPro" id="IPR001841">
    <property type="entry name" value="Znf_RING"/>
</dbReference>
<evidence type="ECO:0000256" key="9">
    <source>
        <dbReference type="ARBA" id="ARBA00022833"/>
    </source>
</evidence>
<keyword evidence="5" id="KW-0479">Metal-binding</keyword>
<dbReference type="RefSeq" id="XP_003565178.1">
    <property type="nucleotide sequence ID" value="XM_003565130.4"/>
</dbReference>
<reference evidence="15 16" key="1">
    <citation type="journal article" date="2010" name="Nature">
        <title>Genome sequencing and analysis of the model grass Brachypodium distachyon.</title>
        <authorList>
            <consortium name="International Brachypodium Initiative"/>
        </authorList>
    </citation>
    <scope>NUCLEOTIDE SEQUENCE [LARGE SCALE GENOMIC DNA]</scope>
    <source>
        <strain evidence="15">Bd21</strain>
        <strain evidence="16">cv. Bd21</strain>
    </source>
</reference>
<dbReference type="PROSITE" id="PS50297">
    <property type="entry name" value="ANK_REP_REGION"/>
    <property type="match status" value="4"/>
</dbReference>
<dbReference type="Pfam" id="PF12796">
    <property type="entry name" value="Ank_2"/>
    <property type="match status" value="2"/>
</dbReference>
<evidence type="ECO:0000256" key="8">
    <source>
        <dbReference type="ARBA" id="ARBA00022786"/>
    </source>
</evidence>
<reference evidence="15" key="2">
    <citation type="submission" date="2017-06" db="EMBL/GenBank/DDBJ databases">
        <title>WGS assembly of Brachypodium distachyon.</title>
        <authorList>
            <consortium name="The International Brachypodium Initiative"/>
            <person name="Lucas S."/>
            <person name="Harmon-Smith M."/>
            <person name="Lail K."/>
            <person name="Tice H."/>
            <person name="Grimwood J."/>
            <person name="Bruce D."/>
            <person name="Barry K."/>
            <person name="Shu S."/>
            <person name="Lindquist E."/>
            <person name="Wang M."/>
            <person name="Pitluck S."/>
            <person name="Vogel J.P."/>
            <person name="Garvin D.F."/>
            <person name="Mockler T.C."/>
            <person name="Schmutz J."/>
            <person name="Rokhsar D."/>
            <person name="Bevan M.W."/>
        </authorList>
    </citation>
    <scope>NUCLEOTIDE SEQUENCE</scope>
    <source>
        <strain evidence="15">Bd21</strain>
    </source>
</reference>
<comment type="pathway">
    <text evidence="2">Protein modification; protein ubiquitination.</text>
</comment>
<evidence type="ECO:0000256" key="13">
    <source>
        <dbReference type="SAM" id="MobiDB-lite"/>
    </source>
</evidence>
<dbReference type="Pfam" id="PF24921">
    <property type="entry name" value="RING_XB3-XBAT31"/>
    <property type="match status" value="1"/>
</dbReference>
<evidence type="ECO:0000313" key="17">
    <source>
        <dbReference type="Proteomes" id="UP000008810"/>
    </source>
</evidence>
<dbReference type="PROSITE" id="PS50088">
    <property type="entry name" value="ANK_REPEAT"/>
    <property type="match status" value="4"/>
</dbReference>
<dbReference type="PROSITE" id="PS50089">
    <property type="entry name" value="ZF_RING_2"/>
    <property type="match status" value="1"/>
</dbReference>
<proteinExistence type="predicted"/>
<dbReference type="PANTHER" id="PTHR24173:SF90">
    <property type="entry name" value="RING-TYPE DOMAIN-CONTAINING PROTEIN"/>
    <property type="match status" value="1"/>
</dbReference>
<feature type="domain" description="RING-type" evidence="14">
    <location>
        <begin position="316"/>
        <end position="365"/>
    </location>
</feature>
<evidence type="ECO:0000256" key="7">
    <source>
        <dbReference type="ARBA" id="ARBA00022771"/>
    </source>
</evidence>
<evidence type="ECO:0000256" key="2">
    <source>
        <dbReference type="ARBA" id="ARBA00004906"/>
    </source>
</evidence>
<feature type="repeat" description="ANK" evidence="11">
    <location>
        <begin position="196"/>
        <end position="228"/>
    </location>
</feature>
<keyword evidence="9" id="KW-0862">Zinc</keyword>
<dbReference type="InterPro" id="IPR056760">
    <property type="entry name" value="RING_XB3-like"/>
</dbReference>
<dbReference type="GO" id="GO:0008270">
    <property type="term" value="F:zinc ion binding"/>
    <property type="evidence" value="ECO:0007669"/>
    <property type="project" value="UniProtKB-KW"/>
</dbReference>